<keyword evidence="3" id="KW-1185">Reference proteome</keyword>
<evidence type="ECO:0000256" key="1">
    <source>
        <dbReference type="SAM" id="MobiDB-lite"/>
    </source>
</evidence>
<gene>
    <name evidence="2" type="ordered locus">Caka_3008</name>
</gene>
<evidence type="ECO:0000313" key="3">
    <source>
        <dbReference type="Proteomes" id="UP000000925"/>
    </source>
</evidence>
<dbReference type="AlphaFoldDB" id="D5EHY1"/>
<accession>D5EHY1</accession>
<protein>
    <submittedName>
        <fullName evidence="2">Uncharacterized protein</fullName>
    </submittedName>
</protein>
<name>D5EHY1_CORAD</name>
<feature type="region of interest" description="Disordered" evidence="1">
    <location>
        <begin position="1"/>
        <end position="66"/>
    </location>
</feature>
<feature type="compositionally biased region" description="Basic and acidic residues" evidence="1">
    <location>
        <begin position="44"/>
        <end position="57"/>
    </location>
</feature>
<reference evidence="2 3" key="1">
    <citation type="journal article" date="2010" name="Stand. Genomic Sci.">
        <title>Complete genome sequence of Coraliomargarita akajimensis type strain (04OKA010-24).</title>
        <authorList>
            <person name="Mavromatis K."/>
            <person name="Abt B."/>
            <person name="Brambilla E."/>
            <person name="Lapidus A."/>
            <person name="Copeland A."/>
            <person name="Deshpande S."/>
            <person name="Nolan M."/>
            <person name="Lucas S."/>
            <person name="Tice H."/>
            <person name="Cheng J.F."/>
            <person name="Han C."/>
            <person name="Detter J.C."/>
            <person name="Woyke T."/>
            <person name="Goodwin L."/>
            <person name="Pitluck S."/>
            <person name="Held B."/>
            <person name="Brettin T."/>
            <person name="Tapia R."/>
            <person name="Ivanova N."/>
            <person name="Mikhailova N."/>
            <person name="Pati A."/>
            <person name="Liolios K."/>
            <person name="Chen A."/>
            <person name="Palaniappan K."/>
            <person name="Land M."/>
            <person name="Hauser L."/>
            <person name="Chang Y.J."/>
            <person name="Jeffries C.D."/>
            <person name="Rohde M."/>
            <person name="Goker M."/>
            <person name="Bristow J."/>
            <person name="Eisen J.A."/>
            <person name="Markowitz V."/>
            <person name="Hugenholtz P."/>
            <person name="Klenk H.P."/>
            <person name="Kyrpides N.C."/>
        </authorList>
    </citation>
    <scope>NUCLEOTIDE SEQUENCE [LARGE SCALE GENOMIC DNA]</scope>
    <source>
        <strain evidence="3">DSM 45221 / IAM 15411 / JCM 23193 / KCTC 12865</strain>
    </source>
</reference>
<sequence>MVQTRLGTALATAATKSESDPVAAINRVDLSPKSTNMQKKPPRAKRDGLKNESELKFTWRQPDAFP</sequence>
<dbReference type="HOGENOM" id="CLU_2823763_0_0_0"/>
<evidence type="ECO:0000313" key="2">
    <source>
        <dbReference type="EMBL" id="ADE56021.1"/>
    </source>
</evidence>
<dbReference type="KEGG" id="caa:Caka_3008"/>
<dbReference type="EMBL" id="CP001998">
    <property type="protein sequence ID" value="ADE56021.1"/>
    <property type="molecule type" value="Genomic_DNA"/>
</dbReference>
<proteinExistence type="predicted"/>
<feature type="compositionally biased region" description="Low complexity" evidence="1">
    <location>
        <begin position="1"/>
        <end position="15"/>
    </location>
</feature>
<organism evidence="2 3">
    <name type="scientific">Coraliomargarita akajimensis (strain DSM 45221 / IAM 15411 / JCM 23193 / KCTC 12865 / 04OKA010-24)</name>
    <dbReference type="NCBI Taxonomy" id="583355"/>
    <lineage>
        <taxon>Bacteria</taxon>
        <taxon>Pseudomonadati</taxon>
        <taxon>Verrucomicrobiota</taxon>
        <taxon>Opitutia</taxon>
        <taxon>Puniceicoccales</taxon>
        <taxon>Coraliomargaritaceae</taxon>
        <taxon>Coraliomargarita</taxon>
    </lineage>
</organism>
<dbReference type="Proteomes" id="UP000000925">
    <property type="component" value="Chromosome"/>
</dbReference>